<feature type="compositionally biased region" description="Low complexity" evidence="13">
    <location>
        <begin position="410"/>
        <end position="420"/>
    </location>
</feature>
<comment type="pathway">
    <text evidence="1">Lipid metabolism.</text>
</comment>
<feature type="modified residue" description="Pyruvic acid (Ser); by autocatalysis" evidence="12">
    <location>
        <position position="1285"/>
    </location>
</feature>
<feature type="compositionally biased region" description="Acidic residues" evidence="13">
    <location>
        <begin position="47"/>
        <end position="61"/>
    </location>
</feature>
<feature type="compositionally biased region" description="Acidic residues" evidence="13">
    <location>
        <begin position="368"/>
        <end position="383"/>
    </location>
</feature>
<feature type="active site" description="Charge relay system; for autoendoproteolytic cleavage activity" evidence="12">
    <location>
        <position position="1140"/>
    </location>
</feature>
<dbReference type="InterPro" id="IPR003817">
    <property type="entry name" value="PS_Dcarbxylase"/>
</dbReference>
<dbReference type="GO" id="GO:0000139">
    <property type="term" value="C:Golgi membrane"/>
    <property type="evidence" value="ECO:0007669"/>
    <property type="project" value="UniProtKB-SubCell"/>
</dbReference>
<feature type="compositionally biased region" description="Low complexity" evidence="13">
    <location>
        <begin position="1319"/>
        <end position="1328"/>
    </location>
</feature>
<keyword evidence="17" id="KW-1185">Reference proteome</keyword>
<dbReference type="Pfam" id="PF00168">
    <property type="entry name" value="C2"/>
    <property type="match status" value="1"/>
</dbReference>
<dbReference type="Gene3D" id="2.60.40.150">
    <property type="entry name" value="C2 domain"/>
    <property type="match status" value="2"/>
</dbReference>
<evidence type="ECO:0000256" key="13">
    <source>
        <dbReference type="SAM" id="MobiDB-lite"/>
    </source>
</evidence>
<feature type="compositionally biased region" description="Polar residues" evidence="13">
    <location>
        <begin position="395"/>
        <end position="409"/>
    </location>
</feature>
<feature type="compositionally biased region" description="Polar residues" evidence="13">
    <location>
        <begin position="1539"/>
        <end position="1566"/>
    </location>
</feature>
<feature type="site" description="Cleavage (non-hydrolytic); by autocatalysis" evidence="12">
    <location>
        <begin position="1284"/>
        <end position="1285"/>
    </location>
</feature>
<feature type="active site" description="Schiff-base intermediate with substrate; via pyruvic acid; for decarboxylase activity" evidence="12">
    <location>
        <position position="1285"/>
    </location>
</feature>
<evidence type="ECO:0000256" key="1">
    <source>
        <dbReference type="ARBA" id="ARBA00005189"/>
    </source>
</evidence>
<evidence type="ECO:0000256" key="8">
    <source>
        <dbReference type="ARBA" id="ARBA00023209"/>
    </source>
</evidence>
<feature type="compositionally biased region" description="Low complexity" evidence="13">
    <location>
        <begin position="1391"/>
        <end position="1421"/>
    </location>
</feature>
<dbReference type="SUPFAM" id="SSF49562">
    <property type="entry name" value="C2 domain (Calcium/lipid-binding domain, CaLB)"/>
    <property type="match status" value="2"/>
</dbReference>
<dbReference type="HAMAP" id="MF_00663">
    <property type="entry name" value="PS_decarb_PSD_B_type2"/>
    <property type="match status" value="1"/>
</dbReference>
<comment type="similarity">
    <text evidence="12">Belongs to the phosphatidylserine decarboxylase family. PSD-B subfamily. Eukaryotic type II sub-subfamily.</text>
</comment>
<feature type="domain" description="EF-hand" evidence="15">
    <location>
        <begin position="697"/>
        <end position="732"/>
    </location>
</feature>
<dbReference type="UniPathway" id="UPA00558">
    <property type="reaction ID" value="UER00616"/>
</dbReference>
<dbReference type="GO" id="GO:0005509">
    <property type="term" value="F:calcium ion binding"/>
    <property type="evidence" value="ECO:0007669"/>
    <property type="project" value="InterPro"/>
</dbReference>
<keyword evidence="8 12" id="KW-0594">Phospholipid biosynthesis</keyword>
<dbReference type="SMART" id="SM00239">
    <property type="entry name" value="C2"/>
    <property type="match status" value="1"/>
</dbReference>
<keyword evidence="2 12" id="KW-0444">Lipid biosynthesis</keyword>
<feature type="compositionally biased region" description="Gly residues" evidence="13">
    <location>
        <begin position="1475"/>
        <end position="1491"/>
    </location>
</feature>
<feature type="region of interest" description="Disordered" evidence="13">
    <location>
        <begin position="1318"/>
        <end position="1365"/>
    </location>
</feature>
<evidence type="ECO:0000256" key="4">
    <source>
        <dbReference type="ARBA" id="ARBA00022837"/>
    </source>
</evidence>
<feature type="region of interest" description="Disordered" evidence="13">
    <location>
        <begin position="281"/>
        <end position="464"/>
    </location>
</feature>
<keyword evidence="3 12" id="KW-0210">Decarboxylase</keyword>
<feature type="region of interest" description="Disordered" evidence="13">
    <location>
        <begin position="107"/>
        <end position="126"/>
    </location>
</feature>
<feature type="chain" id="PRO_5023536697" description="Phosphatidylserine decarboxylase 2 beta chain" evidence="12">
    <location>
        <begin position="1"/>
        <end position="1284"/>
    </location>
</feature>
<dbReference type="InterPro" id="IPR033179">
    <property type="entry name" value="PSD_type2_pro"/>
</dbReference>
<dbReference type="Pfam" id="PF02666">
    <property type="entry name" value="PS_Dcarbxylase"/>
    <property type="match status" value="1"/>
</dbReference>
<feature type="compositionally biased region" description="Basic residues" evidence="13">
    <location>
        <begin position="479"/>
        <end position="491"/>
    </location>
</feature>
<evidence type="ECO:0000313" key="16">
    <source>
        <dbReference type="EMBL" id="PWN23637.1"/>
    </source>
</evidence>
<dbReference type="PROSITE" id="PS50004">
    <property type="entry name" value="C2"/>
    <property type="match status" value="1"/>
</dbReference>
<keyword evidence="7 12" id="KW-0865">Zymogen</keyword>
<comment type="domain">
    <text evidence="12">The C2 domains have an essential, but non-catalytic function. They may facilitate interactions with other proteins and are required for lipid transport function.</text>
</comment>
<evidence type="ECO:0000256" key="5">
    <source>
        <dbReference type="ARBA" id="ARBA00023098"/>
    </source>
</evidence>
<evidence type="ECO:0000256" key="9">
    <source>
        <dbReference type="ARBA" id="ARBA00023239"/>
    </source>
</evidence>
<feature type="compositionally biased region" description="Acidic residues" evidence="13">
    <location>
        <begin position="325"/>
        <end position="358"/>
    </location>
</feature>
<organism evidence="16 17">
    <name type="scientific">Pseudomicrostroma glucosiphilum</name>
    <dbReference type="NCBI Taxonomy" id="1684307"/>
    <lineage>
        <taxon>Eukaryota</taxon>
        <taxon>Fungi</taxon>
        <taxon>Dikarya</taxon>
        <taxon>Basidiomycota</taxon>
        <taxon>Ustilaginomycotina</taxon>
        <taxon>Exobasidiomycetes</taxon>
        <taxon>Microstromatales</taxon>
        <taxon>Microstromatales incertae sedis</taxon>
        <taxon>Pseudomicrostroma</taxon>
    </lineage>
</organism>
<evidence type="ECO:0000259" key="15">
    <source>
        <dbReference type="PROSITE" id="PS50222"/>
    </source>
</evidence>
<evidence type="ECO:0000256" key="12">
    <source>
        <dbReference type="HAMAP-Rule" id="MF_03209"/>
    </source>
</evidence>
<evidence type="ECO:0000256" key="2">
    <source>
        <dbReference type="ARBA" id="ARBA00022516"/>
    </source>
</evidence>
<accession>A0A316UED3</accession>
<dbReference type="InterPro" id="IPR000008">
    <property type="entry name" value="C2_dom"/>
</dbReference>
<dbReference type="GO" id="GO:0006646">
    <property type="term" value="P:phosphatidylethanolamine biosynthetic process"/>
    <property type="evidence" value="ECO:0007669"/>
    <property type="project" value="UniProtKB-UniRule"/>
</dbReference>
<keyword evidence="6 12" id="KW-0472">Membrane</keyword>
<feature type="compositionally biased region" description="Basic and acidic residues" evidence="13">
    <location>
        <begin position="771"/>
        <end position="782"/>
    </location>
</feature>
<dbReference type="EMBL" id="KZ819321">
    <property type="protein sequence ID" value="PWN23637.1"/>
    <property type="molecule type" value="Genomic_DNA"/>
</dbReference>
<dbReference type="GO" id="GO:0004609">
    <property type="term" value="F:phosphatidylserine decarboxylase activity"/>
    <property type="evidence" value="ECO:0007669"/>
    <property type="project" value="UniProtKB-UniRule"/>
</dbReference>
<name>A0A316UED3_9BASI</name>
<dbReference type="InterPro" id="IPR002048">
    <property type="entry name" value="EF_hand_dom"/>
</dbReference>
<dbReference type="PANTHER" id="PTHR10067">
    <property type="entry name" value="PHOSPHATIDYLSERINE DECARBOXYLASE"/>
    <property type="match status" value="1"/>
</dbReference>
<feature type="region of interest" description="Disordered" evidence="13">
    <location>
        <begin position="1467"/>
        <end position="1566"/>
    </location>
</feature>
<keyword evidence="10 12" id="KW-1208">Phospholipid metabolism</keyword>
<protein>
    <recommendedName>
        <fullName evidence="12">Phosphatidylserine decarboxylase proenzyme 2</fullName>
        <ecNumber evidence="12">4.1.1.65</ecNumber>
    </recommendedName>
    <component>
        <recommendedName>
            <fullName evidence="12">Phosphatidylserine decarboxylase 2 beta chain</fullName>
        </recommendedName>
    </component>
    <component>
        <recommendedName>
            <fullName evidence="12">Phosphatidylserine decarboxylase 2 alpha chain</fullName>
        </recommendedName>
    </component>
</protein>
<dbReference type="GO" id="GO:0010008">
    <property type="term" value="C:endosome membrane"/>
    <property type="evidence" value="ECO:0007669"/>
    <property type="project" value="UniProtKB-SubCell"/>
</dbReference>
<dbReference type="EC" id="4.1.1.65" evidence="12"/>
<dbReference type="PROSITE" id="PS50222">
    <property type="entry name" value="EF_HAND_2"/>
    <property type="match status" value="1"/>
</dbReference>
<keyword evidence="4" id="KW-0106">Calcium</keyword>
<dbReference type="InterPro" id="IPR011992">
    <property type="entry name" value="EF-hand-dom_pair"/>
</dbReference>
<feature type="active site" description="Charge relay system; for autoendoproteolytic cleavage activity" evidence="12">
    <location>
        <position position="1198"/>
    </location>
</feature>
<dbReference type="OrthoDB" id="67700at2759"/>
<keyword evidence="12" id="KW-0967">Endosome</keyword>
<feature type="chain" id="PRO_5023536696" description="Phosphatidylserine decarboxylase 2 alpha chain" evidence="12">
    <location>
        <begin position="1285"/>
        <end position="1758"/>
    </location>
</feature>
<dbReference type="NCBIfam" id="TIGR00163">
    <property type="entry name" value="PS_decarb"/>
    <property type="match status" value="1"/>
</dbReference>
<proteinExistence type="inferred from homology"/>
<dbReference type="PANTHER" id="PTHR10067:SF17">
    <property type="entry name" value="PHOSPHATIDYLSERINE DECARBOXYLASE PROENZYME 2"/>
    <property type="match status" value="1"/>
</dbReference>
<feature type="compositionally biased region" description="Basic residues" evidence="13">
    <location>
        <begin position="433"/>
        <end position="449"/>
    </location>
</feature>
<evidence type="ECO:0000256" key="7">
    <source>
        <dbReference type="ARBA" id="ARBA00023145"/>
    </source>
</evidence>
<evidence type="ECO:0000256" key="6">
    <source>
        <dbReference type="ARBA" id="ARBA00023136"/>
    </source>
</evidence>
<comment type="subunit">
    <text evidence="12">Heterodimer of a large membrane-associated beta subunit and a small pyruvoyl-containing alpha subunit.</text>
</comment>
<dbReference type="InterPro" id="IPR033177">
    <property type="entry name" value="PSD-B"/>
</dbReference>
<feature type="region of interest" description="Disordered" evidence="13">
    <location>
        <begin position="44"/>
        <end position="72"/>
    </location>
</feature>
<feature type="compositionally biased region" description="Basic and acidic residues" evidence="13">
    <location>
        <begin position="1349"/>
        <end position="1360"/>
    </location>
</feature>
<sequence>MAKLTRQQNSDHYRKKTAAISKTLEPVWKDEVWDFPITAEWLGPDGFFEEDDSDEVADDLETSPPPQDGVVQTDDASEAFAALGLQPKAPAQVNDPASAGHIEVPTISVAASDRPQRPSSSRRHLSSTAIKVLSTSAKGVKLLPKGAAASARALARVTPRPTYLRRGTSSSRLRNPSLSLGANLEIVLWDQDWGGRREYMGEANWPVWEWIKSPRKVEWADDEGGAESQGTWLTLVSSRQTKAVSGQVQLRVGLVRAPDSPVKSLDTLYRSLVTAAVWTGHRRHAAPDSSSRRPRPHSVVAATEDQIRAGVRAVPAAQSVGTGEDFFEDDGLSSEDEEQEILDSESESDHTSDDDDGLASDSVTDDLLSAEEDFTATEGEDEDPLGKHRARLRESNSFALRQHASQVLTAPSSNASAASSQLGIATLEDDRRPSRRKLLSALGRRSRRRSTGESSGLATPATDDNIADPLAELVAAQNKSRRLRKAKKRNKSGSDDITSLGEGKDSRRRSKGASQKARREAKRKRQAEKQGYSFKGGSDIVGIVMMEISGASDLPRWKNSLRTGFDMDPFTIVAFGQKVFRTRVLRHTLNPTWNEKLLYHVRKGEDNFDIKMSIYDWDKITSNDHVGSCALPLSTLLQAAPKPDAVTGLFDPDASALAELKTFDLPLTRQGGDEEVKFRHSTPILTIKAKYMPYAALRQRFWRQLLNQFDTNDSRSLSALELTAMLDSLGSTLTIETIQSFFTSRDKSYDNDELSIEEAIVALEAEINKPATEKRHRDREVKNSQGRPSSPALLSTGADRGEVGASEKQALDVSGPSAPISDTGDAGPNSSAPMPIPASSQVPTTKDRDVVSNAAADDDRQSFFVGSPEDDRSLKRPTHLSPLNVSRPGFLSKRSSSSTSPSRSPSRQSSTDALRSTPSPIRSGSTPEPQQGLDVKEGDDDRPVERVVLLKTCPLCHMPRLSRKGDGDVITHLAVCASQDWRRVDSLVVRNFVTSNQAHRKFFNKILINATQGAYRLGANSANLIVQDRQTGELLEEKMQVYVRLGIRLLYQGARSRMEGARVKRMLKNMSVKQGKKYDSPASAKEIPGFIAFHNLNVDEIRDPLDSFKTFNEFFYRKLRPDARPVDEPQNPKRLVSSADCRMMAFDSIDAATRLWIKGREFSVERLLGDEFKGKLDNFKNGSLCIFRLAPQDYHRFHCPADAVVGEPVWIEGQYYTVNCMAIRSAIDVYGENVRVVVPFHSEAFGTFYAINIGAMMVGSIVLTVKAGQKVKKGDEMGYYAFGGSTTVCIFEEGRLEFDEDLLANSKASIETLVKQGTARASRSAAGSPEEEGPPRGLPEPVVFPGGPSERRCPSEDGLLKQEPMGNNEVASAWLVLGVGLRPTRPRNYPTHSLSTSETESHSRSYGLSPAGGAASSSSLPVPQPIAAPPVRPPPLYSLISTGLHRCSAIGLEESLNEAWALLQPQREKRREASNGGGGAKGGNSGNGNGNGNAKEEQRGYSSSASSSSSSSRQQQGEDRLVPPPRKTRASPSPPGTPPRQNRPQFQSSNSQYTASPSKATPSTALTNADLESSPSLSFLASLQLRTIVYLSPSLLPSALLKLSRELDLNFLQWDLTGGKIWNRRTGQGLGGRGGRVGEREREALDRFADLRDSKSGPADLEEKIYYQDEEEVKLGGLDHTRMCKATVELMLNKHCGNVLICDPASTTSNLRFMELFPLESLELPDWPDLIEIAADALKDVQAQHDKDEQGASTGVRT</sequence>
<keyword evidence="5 12" id="KW-0443">Lipid metabolism</keyword>
<feature type="domain" description="C2" evidence="14">
    <location>
        <begin position="525"/>
        <end position="646"/>
    </location>
</feature>
<dbReference type="CDD" id="cd04039">
    <property type="entry name" value="C2_PSD"/>
    <property type="match status" value="1"/>
</dbReference>
<comment type="cofactor">
    <cofactor evidence="12">
        <name>pyruvate</name>
        <dbReference type="ChEBI" id="CHEBI:15361"/>
    </cofactor>
    <text evidence="12">Binds 1 pyruvoyl group covalently per subunit.</text>
</comment>
<feature type="region of interest" description="Disordered" evidence="13">
    <location>
        <begin position="1385"/>
        <end position="1427"/>
    </location>
</feature>
<keyword evidence="12" id="KW-0333">Golgi apparatus</keyword>
<reference evidence="16 17" key="1">
    <citation type="journal article" date="2018" name="Mol. Biol. Evol.">
        <title>Broad Genomic Sampling Reveals a Smut Pathogenic Ancestry of the Fungal Clade Ustilaginomycotina.</title>
        <authorList>
            <person name="Kijpornyongpan T."/>
            <person name="Mondo S.J."/>
            <person name="Barry K."/>
            <person name="Sandor L."/>
            <person name="Lee J."/>
            <person name="Lipzen A."/>
            <person name="Pangilinan J."/>
            <person name="LaButti K."/>
            <person name="Hainaut M."/>
            <person name="Henrissat B."/>
            <person name="Grigoriev I.V."/>
            <person name="Spatafora J.W."/>
            <person name="Aime M.C."/>
        </authorList>
    </citation>
    <scope>NUCLEOTIDE SEQUENCE [LARGE SCALE GENOMIC DNA]</scope>
    <source>
        <strain evidence="16 17">MCA 4718</strain>
    </source>
</reference>
<evidence type="ECO:0000256" key="11">
    <source>
        <dbReference type="ARBA" id="ARBA00023317"/>
    </source>
</evidence>
<gene>
    <name evidence="12" type="primary">PSD2</name>
    <name evidence="16" type="ORF">BCV69DRAFT_275124</name>
</gene>
<feature type="compositionally biased region" description="Low complexity" evidence="13">
    <location>
        <begin position="892"/>
        <end position="911"/>
    </location>
</feature>
<feature type="region of interest" description="Disordered" evidence="13">
    <location>
        <begin position="478"/>
        <end position="531"/>
    </location>
</feature>
<comment type="PTM">
    <text evidence="12">Is synthesized initially as an inactive proenzyme. Formation of the active enzyme involves a self-maturation process in which the active site pyruvoyl group is generated from an internal serine residue via an autocatalytic post-translational modification. Two non-identical subunits are generated from the proenzyme in this reaction, and the pyruvate is formed at the N-terminus of the alpha chain, which is derived from the carboxyl end of the proenzyme. The autoendoproteolytic cleavage occurs by a canonical serine protease mechanism, in which the side chain hydroxyl group of the serine supplies its oxygen atom to form the C-terminus of the beta chain, while the remainder of the serine residue undergoes an oxidative deamination to produce ammonia and the pyruvoyl prosthetic group on the alpha chain. During this reaction, the Ser that is part of the protease active site of the proenzyme becomes the pyruvoyl prosthetic group, which constitutes an essential element of the active site of the mature decarboxylase.</text>
</comment>
<feature type="region of interest" description="Disordered" evidence="13">
    <location>
        <begin position="770"/>
        <end position="941"/>
    </location>
</feature>
<feature type="compositionally biased region" description="Polar residues" evidence="13">
    <location>
        <begin position="912"/>
        <end position="929"/>
    </location>
</feature>
<dbReference type="Gene3D" id="1.10.238.10">
    <property type="entry name" value="EF-hand"/>
    <property type="match status" value="1"/>
</dbReference>
<evidence type="ECO:0000256" key="3">
    <source>
        <dbReference type="ARBA" id="ARBA00022793"/>
    </source>
</evidence>
<keyword evidence="9 12" id="KW-0456">Lyase</keyword>
<evidence type="ECO:0000259" key="14">
    <source>
        <dbReference type="PROSITE" id="PS50004"/>
    </source>
</evidence>
<dbReference type="InterPro" id="IPR035892">
    <property type="entry name" value="C2_domain_sf"/>
</dbReference>
<comment type="subcellular location">
    <subcellularLocation>
        <location evidence="12">Golgi apparatus membrane</location>
        <topology evidence="12">Peripheral membrane protein</topology>
        <orientation evidence="12">Cytoplasmic side</orientation>
    </subcellularLocation>
    <subcellularLocation>
        <location evidence="12">Endosome membrane</location>
        <topology evidence="12">Peripheral membrane protein</topology>
        <orientation evidence="12">Cytoplasmic side</orientation>
    </subcellularLocation>
</comment>
<comment type="pathway">
    <text evidence="12">Phospholipid metabolism; phosphatidylethanolamine biosynthesis; phosphatidylethanolamine from CDP-diacylglycerol: step 2/2.</text>
</comment>
<dbReference type="Proteomes" id="UP000245942">
    <property type="component" value="Unassembled WGS sequence"/>
</dbReference>
<evidence type="ECO:0000313" key="17">
    <source>
        <dbReference type="Proteomes" id="UP000245942"/>
    </source>
</evidence>
<feature type="compositionally biased region" description="Low complexity" evidence="13">
    <location>
        <begin position="1502"/>
        <end position="1512"/>
    </location>
</feature>
<feature type="active site" description="Charge relay system; for autoendoproteolytic cleavage activity" evidence="12">
    <location>
        <position position="1285"/>
    </location>
</feature>
<comment type="catalytic activity">
    <reaction evidence="12">
        <text>a 1,2-diacyl-sn-glycero-3-phospho-L-serine + H(+) = a 1,2-diacyl-sn-glycero-3-phosphoethanolamine + CO2</text>
        <dbReference type="Rhea" id="RHEA:20828"/>
        <dbReference type="ChEBI" id="CHEBI:15378"/>
        <dbReference type="ChEBI" id="CHEBI:16526"/>
        <dbReference type="ChEBI" id="CHEBI:57262"/>
        <dbReference type="ChEBI" id="CHEBI:64612"/>
        <dbReference type="EC" id="4.1.1.65"/>
    </reaction>
</comment>
<keyword evidence="11 12" id="KW-0670">Pyruvate</keyword>
<dbReference type="InterPro" id="IPR018247">
    <property type="entry name" value="EF_Hand_1_Ca_BS"/>
</dbReference>
<comment type="function">
    <text evidence="12">Catalyzes the formation of phosphatidylethanolamine (PtdEtn) from phosphatidylserine (PtdSer). Plays a central role in phospholipid metabolism and in the interorganelle trafficking of phosphatidylserine.</text>
</comment>
<dbReference type="GO" id="GO:0005795">
    <property type="term" value="C:Golgi stack"/>
    <property type="evidence" value="ECO:0007669"/>
    <property type="project" value="UniProtKB-UniRule"/>
</dbReference>
<evidence type="ECO:0000256" key="10">
    <source>
        <dbReference type="ARBA" id="ARBA00023264"/>
    </source>
</evidence>
<dbReference type="STRING" id="1684307.A0A316UED3"/>
<dbReference type="GO" id="GO:0016540">
    <property type="term" value="P:protein autoprocessing"/>
    <property type="evidence" value="ECO:0007669"/>
    <property type="project" value="UniProtKB-UniRule"/>
</dbReference>
<feature type="compositionally biased region" description="Polar residues" evidence="13">
    <location>
        <begin position="828"/>
        <end position="844"/>
    </location>
</feature>
<dbReference type="SUPFAM" id="SSF47473">
    <property type="entry name" value="EF-hand"/>
    <property type="match status" value="1"/>
</dbReference>
<dbReference type="PROSITE" id="PS00018">
    <property type="entry name" value="EF_HAND_1"/>
    <property type="match status" value="1"/>
</dbReference>